<evidence type="ECO:0000256" key="3">
    <source>
        <dbReference type="ARBA" id="ARBA00022723"/>
    </source>
</evidence>
<dbReference type="PANTHER" id="PTHR10201">
    <property type="entry name" value="MATRIX METALLOPROTEINASE"/>
    <property type="match status" value="1"/>
</dbReference>
<dbReference type="Gene3D" id="3.40.390.10">
    <property type="entry name" value="Collagenase (Catalytic Domain)"/>
    <property type="match status" value="1"/>
</dbReference>
<evidence type="ECO:0000256" key="5">
    <source>
        <dbReference type="ARBA" id="ARBA00022801"/>
    </source>
</evidence>
<keyword evidence="7" id="KW-0482">Metalloprotease</keyword>
<dbReference type="EMBL" id="JARQZJ010000091">
    <property type="protein sequence ID" value="KAK9883686.1"/>
    <property type="molecule type" value="Genomic_DNA"/>
</dbReference>
<keyword evidence="6" id="KW-0862">Zinc</keyword>
<protein>
    <recommendedName>
        <fullName evidence="9">Peptidoglycan binding-like domain-containing protein</fullName>
    </recommendedName>
</protein>
<dbReference type="Pfam" id="PF01471">
    <property type="entry name" value="PG_binding_1"/>
    <property type="match status" value="1"/>
</dbReference>
<keyword evidence="5" id="KW-0378">Hydrolase</keyword>
<comment type="cofactor">
    <cofactor evidence="1">
        <name>Zn(2+)</name>
        <dbReference type="ChEBI" id="CHEBI:29105"/>
    </cofactor>
</comment>
<keyword evidence="4" id="KW-0732">Signal</keyword>
<evidence type="ECO:0000256" key="2">
    <source>
        <dbReference type="ARBA" id="ARBA00022670"/>
    </source>
</evidence>
<dbReference type="SUPFAM" id="SSF47090">
    <property type="entry name" value="PGBD-like"/>
    <property type="match status" value="1"/>
</dbReference>
<evidence type="ECO:0000256" key="6">
    <source>
        <dbReference type="ARBA" id="ARBA00022833"/>
    </source>
</evidence>
<dbReference type="GO" id="GO:0008270">
    <property type="term" value="F:zinc ion binding"/>
    <property type="evidence" value="ECO:0007669"/>
    <property type="project" value="InterPro"/>
</dbReference>
<dbReference type="Proteomes" id="UP001431783">
    <property type="component" value="Unassembled WGS sequence"/>
</dbReference>
<evidence type="ECO:0000256" key="8">
    <source>
        <dbReference type="ARBA" id="ARBA00023145"/>
    </source>
</evidence>
<dbReference type="GO" id="GO:0006508">
    <property type="term" value="P:proteolysis"/>
    <property type="evidence" value="ECO:0007669"/>
    <property type="project" value="UniProtKB-KW"/>
</dbReference>
<evidence type="ECO:0000313" key="10">
    <source>
        <dbReference type="EMBL" id="KAK9883686.1"/>
    </source>
</evidence>
<accession>A0AAW1USC7</accession>
<proteinExistence type="predicted"/>
<keyword evidence="3" id="KW-0479">Metal-binding</keyword>
<dbReference type="InterPro" id="IPR024079">
    <property type="entry name" value="MetalloPept_cat_dom_sf"/>
</dbReference>
<evidence type="ECO:0000256" key="1">
    <source>
        <dbReference type="ARBA" id="ARBA00001947"/>
    </source>
</evidence>
<sequence>MRFGYLPKAKDGAFALRTEESVRTSLSELQQFAGIPVTGRLDVATVKLLKRPRCGLPDKIQQTSGRRKRFTLQGEKWPYLNLTWSVVALTDALKMPKAGDDDKLTFHFTSPISEFPMNNLVCLDSGRCDAALGAFSQMTSK</sequence>
<organism evidence="10 11">
    <name type="scientific">Henosepilachna vigintioctopunctata</name>
    <dbReference type="NCBI Taxonomy" id="420089"/>
    <lineage>
        <taxon>Eukaryota</taxon>
        <taxon>Metazoa</taxon>
        <taxon>Ecdysozoa</taxon>
        <taxon>Arthropoda</taxon>
        <taxon>Hexapoda</taxon>
        <taxon>Insecta</taxon>
        <taxon>Pterygota</taxon>
        <taxon>Neoptera</taxon>
        <taxon>Endopterygota</taxon>
        <taxon>Coleoptera</taxon>
        <taxon>Polyphaga</taxon>
        <taxon>Cucujiformia</taxon>
        <taxon>Coccinelloidea</taxon>
        <taxon>Coccinellidae</taxon>
        <taxon>Epilachninae</taxon>
        <taxon>Epilachnini</taxon>
        <taxon>Henosepilachna</taxon>
    </lineage>
</organism>
<keyword evidence="11" id="KW-1185">Reference proteome</keyword>
<dbReference type="PROSITE" id="PS00546">
    <property type="entry name" value="CYSTEINE_SWITCH"/>
    <property type="match status" value="1"/>
</dbReference>
<keyword evidence="8" id="KW-0865">Zymogen</keyword>
<keyword evidence="2" id="KW-0645">Protease</keyword>
<dbReference type="AlphaFoldDB" id="A0AAW1USC7"/>
<dbReference type="GO" id="GO:0031012">
    <property type="term" value="C:extracellular matrix"/>
    <property type="evidence" value="ECO:0007669"/>
    <property type="project" value="InterPro"/>
</dbReference>
<dbReference type="InterPro" id="IPR036365">
    <property type="entry name" value="PGBD-like_sf"/>
</dbReference>
<dbReference type="GO" id="GO:0005615">
    <property type="term" value="C:extracellular space"/>
    <property type="evidence" value="ECO:0007669"/>
    <property type="project" value="TreeGrafter"/>
</dbReference>
<dbReference type="PANTHER" id="PTHR10201:SF308">
    <property type="entry name" value="MATRIX METALLOPROTEINASE 2"/>
    <property type="match status" value="1"/>
</dbReference>
<dbReference type="GO" id="GO:0030574">
    <property type="term" value="P:collagen catabolic process"/>
    <property type="evidence" value="ECO:0007669"/>
    <property type="project" value="TreeGrafter"/>
</dbReference>
<dbReference type="InterPro" id="IPR021158">
    <property type="entry name" value="Pept_M10A_Zn_BS"/>
</dbReference>
<feature type="domain" description="Peptidoglycan binding-like" evidence="9">
    <location>
        <begin position="2"/>
        <end position="49"/>
    </location>
</feature>
<gene>
    <name evidence="10" type="ORF">WA026_001872</name>
</gene>
<evidence type="ECO:0000313" key="11">
    <source>
        <dbReference type="Proteomes" id="UP001431783"/>
    </source>
</evidence>
<dbReference type="GO" id="GO:0030198">
    <property type="term" value="P:extracellular matrix organization"/>
    <property type="evidence" value="ECO:0007669"/>
    <property type="project" value="TreeGrafter"/>
</dbReference>
<dbReference type="InterPro" id="IPR002477">
    <property type="entry name" value="Peptidoglycan-bd-like"/>
</dbReference>
<evidence type="ECO:0000256" key="4">
    <source>
        <dbReference type="ARBA" id="ARBA00022729"/>
    </source>
</evidence>
<comment type="caution">
    <text evidence="10">The sequence shown here is derived from an EMBL/GenBank/DDBJ whole genome shotgun (WGS) entry which is preliminary data.</text>
</comment>
<reference evidence="10 11" key="1">
    <citation type="submission" date="2023-03" db="EMBL/GenBank/DDBJ databases">
        <title>Genome insight into feeding habits of ladybird beetles.</title>
        <authorList>
            <person name="Li H.-S."/>
            <person name="Huang Y.-H."/>
            <person name="Pang H."/>
        </authorList>
    </citation>
    <scope>NUCLEOTIDE SEQUENCE [LARGE SCALE GENOMIC DNA]</scope>
    <source>
        <strain evidence="10">SYSU_2023b</strain>
        <tissue evidence="10">Whole body</tissue>
    </source>
</reference>
<dbReference type="GO" id="GO:0004222">
    <property type="term" value="F:metalloendopeptidase activity"/>
    <property type="evidence" value="ECO:0007669"/>
    <property type="project" value="InterPro"/>
</dbReference>
<evidence type="ECO:0000259" key="9">
    <source>
        <dbReference type="Pfam" id="PF01471"/>
    </source>
</evidence>
<evidence type="ECO:0000256" key="7">
    <source>
        <dbReference type="ARBA" id="ARBA00023049"/>
    </source>
</evidence>
<name>A0AAW1USC7_9CUCU</name>